<dbReference type="GeneID" id="93528228"/>
<dbReference type="EMBL" id="CP068108">
    <property type="protein sequence ID" value="QQT98783.1"/>
    <property type="molecule type" value="Genomic_DNA"/>
</dbReference>
<dbReference type="Proteomes" id="UP000596202">
    <property type="component" value="Chromosome"/>
</dbReference>
<dbReference type="PANTHER" id="PTHR43031:SF16">
    <property type="entry name" value="OXIDOREDUCTASE"/>
    <property type="match status" value="1"/>
</dbReference>
<dbReference type="AlphaFoldDB" id="A0A9Q6ZER1"/>
<proteinExistence type="predicted"/>
<gene>
    <name evidence="2" type="ORF">I6I88_11210</name>
</gene>
<evidence type="ECO:0000259" key="1">
    <source>
        <dbReference type="PROSITE" id="PS50206"/>
    </source>
</evidence>
<dbReference type="InterPro" id="IPR001763">
    <property type="entry name" value="Rhodanese-like_dom"/>
</dbReference>
<dbReference type="RefSeq" id="WP_002985963.1">
    <property type="nucleotide sequence ID" value="NZ_CP068108.1"/>
</dbReference>
<dbReference type="PROSITE" id="PS50206">
    <property type="entry name" value="RHODANESE_3"/>
    <property type="match status" value="1"/>
</dbReference>
<name>A0A9Q6ZER1_MYROD</name>
<protein>
    <submittedName>
        <fullName evidence="2">Rhodanese-like domain-containing protein</fullName>
    </submittedName>
</protein>
<dbReference type="SUPFAM" id="SSF52821">
    <property type="entry name" value="Rhodanese/Cell cycle control phosphatase"/>
    <property type="match status" value="1"/>
</dbReference>
<evidence type="ECO:0000313" key="3">
    <source>
        <dbReference type="Proteomes" id="UP000596202"/>
    </source>
</evidence>
<dbReference type="Pfam" id="PF00581">
    <property type="entry name" value="Rhodanese"/>
    <property type="match status" value="1"/>
</dbReference>
<sequence length="117" mass="13457">MQNNFIFEAIKTSKQKMDLAQEQWWEQYQNDSNAVMLDVRTDEEVEEVSIPNAINIDIYKGQGFLDAVEQLDKTKNYYVYCKAGGRSNQACMLMNQLGFENTFNLLGGITEWEGPTV</sequence>
<dbReference type="InterPro" id="IPR050229">
    <property type="entry name" value="GlpE_sulfurtransferase"/>
</dbReference>
<reference evidence="2 3" key="1">
    <citation type="submission" date="2021-01" db="EMBL/GenBank/DDBJ databases">
        <title>FDA dAtabase for Regulatory Grade micrObial Sequences (FDA-ARGOS): Supporting development and validation of Infectious Disease Dx tests.</title>
        <authorList>
            <person name="Sproer C."/>
            <person name="Gronow S."/>
            <person name="Severitt S."/>
            <person name="Schroder I."/>
            <person name="Tallon L."/>
            <person name="Sadzewicz L."/>
            <person name="Zhao X."/>
            <person name="Boylan J."/>
            <person name="Ott S."/>
            <person name="Bowen H."/>
            <person name="Vavikolanu K."/>
            <person name="Mehta A."/>
            <person name="Aluvathingal J."/>
            <person name="Nadendla S."/>
            <person name="Lowell S."/>
            <person name="Myers T."/>
            <person name="Yan Y."/>
            <person name="Sichtig H."/>
        </authorList>
    </citation>
    <scope>NUCLEOTIDE SEQUENCE [LARGE SCALE GENOMIC DNA]</scope>
    <source>
        <strain evidence="2 3">FDAARGOS_1131</strain>
    </source>
</reference>
<feature type="domain" description="Rhodanese" evidence="1">
    <location>
        <begin position="30"/>
        <end position="114"/>
    </location>
</feature>
<organism evidence="2 3">
    <name type="scientific">Myroides odoratus</name>
    <name type="common">Flavobacterium odoratum</name>
    <dbReference type="NCBI Taxonomy" id="256"/>
    <lineage>
        <taxon>Bacteria</taxon>
        <taxon>Pseudomonadati</taxon>
        <taxon>Bacteroidota</taxon>
        <taxon>Flavobacteriia</taxon>
        <taxon>Flavobacteriales</taxon>
        <taxon>Flavobacteriaceae</taxon>
        <taxon>Myroides</taxon>
    </lineage>
</organism>
<dbReference type="OrthoDB" id="9808735at2"/>
<dbReference type="Gene3D" id="3.40.250.10">
    <property type="entry name" value="Rhodanese-like domain"/>
    <property type="match status" value="1"/>
</dbReference>
<evidence type="ECO:0000313" key="2">
    <source>
        <dbReference type="EMBL" id="QQT98783.1"/>
    </source>
</evidence>
<dbReference type="CDD" id="cd00158">
    <property type="entry name" value="RHOD"/>
    <property type="match status" value="1"/>
</dbReference>
<dbReference type="InterPro" id="IPR036873">
    <property type="entry name" value="Rhodanese-like_dom_sf"/>
</dbReference>
<dbReference type="SMART" id="SM00450">
    <property type="entry name" value="RHOD"/>
    <property type="match status" value="1"/>
</dbReference>
<dbReference type="PANTHER" id="PTHR43031">
    <property type="entry name" value="FAD-DEPENDENT OXIDOREDUCTASE"/>
    <property type="match status" value="1"/>
</dbReference>
<accession>A0A9Q6ZER1</accession>